<dbReference type="InterPro" id="IPR001343">
    <property type="entry name" value="Hemolysn_Ca-bd"/>
</dbReference>
<dbReference type="InterPro" id="IPR050557">
    <property type="entry name" value="RTX_toxin/Mannuronan_C5-epim"/>
</dbReference>
<dbReference type="Pfam" id="PF00353">
    <property type="entry name" value="HemolysinCabind"/>
    <property type="match status" value="5"/>
</dbReference>
<evidence type="ECO:0000256" key="3">
    <source>
        <dbReference type="SAM" id="MobiDB-lite"/>
    </source>
</evidence>
<keyword evidence="6" id="KW-1185">Reference proteome</keyword>
<feature type="region of interest" description="Disordered" evidence="3">
    <location>
        <begin position="22"/>
        <end position="77"/>
    </location>
</feature>
<evidence type="ECO:0000256" key="1">
    <source>
        <dbReference type="ARBA" id="ARBA00004613"/>
    </source>
</evidence>
<dbReference type="InterPro" id="IPR011049">
    <property type="entry name" value="Serralysin-like_metalloprot_C"/>
</dbReference>
<gene>
    <name evidence="5" type="ORF">LZA78_07425</name>
</gene>
<dbReference type="InterPro" id="IPR018511">
    <property type="entry name" value="Hemolysin-typ_Ca-bd_CS"/>
</dbReference>
<feature type="compositionally biased region" description="Acidic residues" evidence="3">
    <location>
        <begin position="24"/>
        <end position="40"/>
    </location>
</feature>
<dbReference type="Proteomes" id="UP001521181">
    <property type="component" value="Unassembled WGS sequence"/>
</dbReference>
<proteinExistence type="predicted"/>
<sequence>MLFLTGIMGLLMAGASLALLPDDVSSDEDETPEGAEDEAGADLLEGGDTVTTMPGVETPERAASPEATEGNDILWGDAGDDVIDGQSGNDQINGYEGDDLIIGGEGDDRLTGGMGADQLEGGAGKDVLAGEDGDDRLDGGAGDDVLMGGFGDDRLAGAEGADRLIGGPGQDLLLGGAGDDALEGCDGDDVLIGGAGLDEMFGGAGNDLLDGRDAETDYLNGGTGQDRLLAGSGDWVSGNEEGDLFALGDWIDPENPAVLADFEPGLDRIALLRDPEDDEAALRIEPSQDTPGAVAIYLGARRLAEVLNAEGLSPEDILLLSPEEFANL</sequence>
<comment type="subcellular location">
    <subcellularLocation>
        <location evidence="1">Secreted</location>
    </subcellularLocation>
</comment>
<dbReference type="PANTHER" id="PTHR38340">
    <property type="entry name" value="S-LAYER PROTEIN"/>
    <property type="match status" value="1"/>
</dbReference>
<evidence type="ECO:0000313" key="6">
    <source>
        <dbReference type="Proteomes" id="UP001521181"/>
    </source>
</evidence>
<organism evidence="5 6">
    <name type="scientific">Rhodobacter flavimaris</name>
    <dbReference type="NCBI Taxonomy" id="2907145"/>
    <lineage>
        <taxon>Bacteria</taxon>
        <taxon>Pseudomonadati</taxon>
        <taxon>Pseudomonadota</taxon>
        <taxon>Alphaproteobacteria</taxon>
        <taxon>Rhodobacterales</taxon>
        <taxon>Rhodobacter group</taxon>
        <taxon>Rhodobacter</taxon>
    </lineage>
</organism>
<dbReference type="PRINTS" id="PR00313">
    <property type="entry name" value="CABNDNGRPT"/>
</dbReference>
<evidence type="ECO:0000256" key="4">
    <source>
        <dbReference type="SAM" id="SignalP"/>
    </source>
</evidence>
<evidence type="ECO:0000313" key="5">
    <source>
        <dbReference type="EMBL" id="MCE5973306.1"/>
    </source>
</evidence>
<dbReference type="EMBL" id="JAJUOS010000004">
    <property type="protein sequence ID" value="MCE5973306.1"/>
    <property type="molecule type" value="Genomic_DNA"/>
</dbReference>
<dbReference type="RefSeq" id="WP_233676304.1">
    <property type="nucleotide sequence ID" value="NZ_JAJUOS010000004.1"/>
</dbReference>
<feature type="signal peptide" evidence="4">
    <location>
        <begin position="1"/>
        <end position="18"/>
    </location>
</feature>
<evidence type="ECO:0000256" key="2">
    <source>
        <dbReference type="ARBA" id="ARBA00022525"/>
    </source>
</evidence>
<dbReference type="Gene3D" id="2.150.10.10">
    <property type="entry name" value="Serralysin-like metalloprotease, C-terminal"/>
    <property type="match status" value="4"/>
</dbReference>
<reference evidence="5 6" key="1">
    <citation type="submission" date="2021-12" db="EMBL/GenBank/DDBJ databases">
        <title>Sinirhodobacter sp. WL0062 is a bacterium isolated from seawater.</title>
        <authorList>
            <person name="Wang L."/>
            <person name="He W."/>
            <person name="Zhang D.-F."/>
        </authorList>
    </citation>
    <scope>NUCLEOTIDE SEQUENCE [LARGE SCALE GENOMIC DNA]</scope>
    <source>
        <strain evidence="5 6">WL0062</strain>
    </source>
</reference>
<comment type="caution">
    <text evidence="5">The sequence shown here is derived from an EMBL/GenBank/DDBJ whole genome shotgun (WGS) entry which is preliminary data.</text>
</comment>
<name>A0ABS8YTX0_9RHOB</name>
<protein>
    <submittedName>
        <fullName evidence="5">Calcium-binding protein</fullName>
    </submittedName>
</protein>
<keyword evidence="2" id="KW-0964">Secreted</keyword>
<keyword evidence="4" id="KW-0732">Signal</keyword>
<dbReference type="PROSITE" id="PS00330">
    <property type="entry name" value="HEMOLYSIN_CALCIUM"/>
    <property type="match status" value="4"/>
</dbReference>
<dbReference type="SUPFAM" id="SSF51120">
    <property type="entry name" value="beta-Roll"/>
    <property type="match status" value="1"/>
</dbReference>
<feature type="chain" id="PRO_5046427106" evidence="4">
    <location>
        <begin position="19"/>
        <end position="328"/>
    </location>
</feature>
<dbReference type="PANTHER" id="PTHR38340:SF1">
    <property type="entry name" value="S-LAYER PROTEIN"/>
    <property type="match status" value="1"/>
</dbReference>
<accession>A0ABS8YTX0</accession>